<dbReference type="InterPro" id="IPR036249">
    <property type="entry name" value="Thioredoxin-like_sf"/>
</dbReference>
<dbReference type="SUPFAM" id="SSF52833">
    <property type="entry name" value="Thioredoxin-like"/>
    <property type="match status" value="1"/>
</dbReference>
<organism evidence="2 3">
    <name type="scientific">Brevibacillus thermoruber</name>
    <dbReference type="NCBI Taxonomy" id="33942"/>
    <lineage>
        <taxon>Bacteria</taxon>
        <taxon>Bacillati</taxon>
        <taxon>Bacillota</taxon>
        <taxon>Bacilli</taxon>
        <taxon>Bacillales</taxon>
        <taxon>Paenibacillaceae</taxon>
        <taxon>Brevibacillus</taxon>
    </lineage>
</organism>
<dbReference type="PIRSF" id="PIRSF006402">
    <property type="entry name" value="UCP006402_thioredoxin"/>
    <property type="match status" value="1"/>
</dbReference>
<dbReference type="RefSeq" id="WP_271139366.1">
    <property type="nucleotide sequence ID" value="NZ_JAPYYP010000002.1"/>
</dbReference>
<keyword evidence="3" id="KW-1185">Reference proteome</keyword>
<evidence type="ECO:0000259" key="1">
    <source>
        <dbReference type="Pfam" id="PF03190"/>
    </source>
</evidence>
<evidence type="ECO:0000313" key="2">
    <source>
        <dbReference type="EMBL" id="MDA5107104.1"/>
    </source>
</evidence>
<comment type="caution">
    <text evidence="2">The sequence shown here is derived from an EMBL/GenBank/DDBJ whole genome shotgun (WGS) entry which is preliminary data.</text>
</comment>
<sequence>MESKDERKPNRLRNEKSPYLLQHAYNPVDWYPWGEEAFNKAKQEDKPIFLSIGYSTCHWCHVMERESFEDEEVAALLNEKFVAIKVDREERPDVDHIYMTVCQAMTGQGGWPLTIVMTPEKKPFFAGTYFPKSAKWGRPGVMDILRQLSEIWENDRGRIDRSVDHIYNTLAPQMARTDPGTLSRETFDEALELYKRQFDDVYGGFGDAPKFPTPHNLIFLLRHAQAAGEADALHMAETTLECMRRGGIYDHVGFGFARYSVDREWLVPHFEKMLYDNALLAYAYLEAYQATGKHDYARVARDIFTYVLRDMTDPDGGFYSAEDADSEGEEGKFYVWTPWEVRDVLGDELGQLYCDAYDITESGNFEGRSIPNLIRTDLDSLALRRGMAAEELTRLLEQARQKLFARREQRVHPGKDDKILTSWNGLMIAALAKGGLVLEEPEYLRAAERAVGFIESRLRDANGRLLARYRDGEAAYLGYVDDYAFLIWGLTELFEAGQDPRHLQRALELADDLLRLFWDEQNGGLFFYGSDGEQLIARPKEIYDGATPSGNGVAAYTFLRLFYLTGRSDLRDKAERLLTSFAGSINHYPIGYSFSLLAMQQLLHPVRQVVIAGPRGDERTQAFFKETRRGYAPFTLTVLHDPTEGLGGIAEAVRDKQMQGGEVTAYICENFACRAPLTDWEQFRAELEQTRA</sequence>
<dbReference type="EMBL" id="JAPYYP010000002">
    <property type="protein sequence ID" value="MDA5107104.1"/>
    <property type="molecule type" value="Genomic_DNA"/>
</dbReference>
<gene>
    <name evidence="2" type="ORF">O3V59_01900</name>
</gene>
<dbReference type="InterPro" id="IPR004879">
    <property type="entry name" value="Ssp411-like_TRX"/>
</dbReference>
<evidence type="ECO:0000313" key="3">
    <source>
        <dbReference type="Proteomes" id="UP001151071"/>
    </source>
</evidence>
<proteinExistence type="predicted"/>
<feature type="domain" description="Spermatogenesis-associated protein 20-like TRX" evidence="1">
    <location>
        <begin position="9"/>
        <end position="170"/>
    </location>
</feature>
<accession>A0A9X3Z204</accession>
<dbReference type="Pfam" id="PF03190">
    <property type="entry name" value="Thioredox_DsbH"/>
    <property type="match status" value="1"/>
</dbReference>
<dbReference type="AlphaFoldDB" id="A0A9X3Z204"/>
<protein>
    <submittedName>
        <fullName evidence="2">Thioredoxin domain-containing protein</fullName>
    </submittedName>
</protein>
<dbReference type="Gene3D" id="3.40.30.10">
    <property type="entry name" value="Glutaredoxin"/>
    <property type="match status" value="1"/>
</dbReference>
<dbReference type="InterPro" id="IPR012341">
    <property type="entry name" value="6hp_glycosidase-like_sf"/>
</dbReference>
<dbReference type="CDD" id="cd02955">
    <property type="entry name" value="SSP411"/>
    <property type="match status" value="1"/>
</dbReference>
<name>A0A9X3Z204_9BACL</name>
<dbReference type="Gene3D" id="1.50.10.10">
    <property type="match status" value="2"/>
</dbReference>
<dbReference type="SUPFAM" id="SSF48208">
    <property type="entry name" value="Six-hairpin glycosidases"/>
    <property type="match status" value="1"/>
</dbReference>
<dbReference type="InterPro" id="IPR008928">
    <property type="entry name" value="6-hairpin_glycosidase_sf"/>
</dbReference>
<reference evidence="2" key="1">
    <citation type="submission" date="2022-12" db="EMBL/GenBank/DDBJ databases">
        <title>Draft genome sequence of the thermophilic strain Brevibacillus thermoruber HT42, isolated from Los Humeros, Puebla, Mexico, with biotechnological potential.</title>
        <authorList>
            <person name="Lara Sanchez J."/>
            <person name="Solis Palacios R."/>
            <person name="Bustos Baena A.S."/>
            <person name="Ruz Baez A.E."/>
            <person name="Espinosa Luna G."/>
            <person name="Oliart Ros R.M."/>
        </authorList>
    </citation>
    <scope>NUCLEOTIDE SEQUENCE</scope>
    <source>
        <strain evidence="2">HT42</strain>
    </source>
</reference>
<dbReference type="GO" id="GO:0005975">
    <property type="term" value="P:carbohydrate metabolic process"/>
    <property type="evidence" value="ECO:0007669"/>
    <property type="project" value="InterPro"/>
</dbReference>
<dbReference type="PANTHER" id="PTHR42899:SF1">
    <property type="entry name" value="SPERMATOGENESIS-ASSOCIATED PROTEIN 20"/>
    <property type="match status" value="1"/>
</dbReference>
<dbReference type="PANTHER" id="PTHR42899">
    <property type="entry name" value="SPERMATOGENESIS-ASSOCIATED PROTEIN 20"/>
    <property type="match status" value="1"/>
</dbReference>
<dbReference type="Proteomes" id="UP001151071">
    <property type="component" value="Unassembled WGS sequence"/>
</dbReference>
<dbReference type="InterPro" id="IPR024705">
    <property type="entry name" value="Ssp411"/>
</dbReference>